<dbReference type="OrthoDB" id="6359816at2759"/>
<dbReference type="Proteomes" id="UP000193689">
    <property type="component" value="Unassembled WGS sequence"/>
</dbReference>
<accession>A0A1Y2DM09</accession>
<dbReference type="InParanoid" id="A0A1Y2DM09"/>
<dbReference type="InterPro" id="IPR011333">
    <property type="entry name" value="SKP1/BTB/POZ_sf"/>
</dbReference>
<feature type="domain" description="BTB" evidence="1">
    <location>
        <begin position="38"/>
        <end position="105"/>
    </location>
</feature>
<dbReference type="PROSITE" id="PS50097">
    <property type="entry name" value="BTB"/>
    <property type="match status" value="1"/>
</dbReference>
<sequence length="316" mass="35521">MTTTQGQESIQFELWTEPDLNKSHGLLFKHLWNNHDLSDVKIVCHERCWHVHTSILGAQSQFFLKAFTGNFKEATERVLDLSEEEPSIVEKALEYAYSGGFSVEILVPTTKTNDVVSSADTVGTVPHDGPFVTLVKLYKLADFLVMKGLKELIKKSFHTVAKYWKGSLARSEAMGQPLFQDVLPADFGHAVQLIYEGEYGDAEALRECALQVALCLFKLIAENDRATASIVAANTGLATDMLLELIFQQKSRDEGRDDGWSRDNWRGEYWRGDTKRGSSTSLMTSFKFGNTANMSLKEARDQGLESREARKVRLVE</sequence>
<dbReference type="SUPFAM" id="SSF54695">
    <property type="entry name" value="POZ domain"/>
    <property type="match status" value="1"/>
</dbReference>
<dbReference type="GeneID" id="63780486"/>
<dbReference type="STRING" id="1141098.A0A1Y2DM09"/>
<dbReference type="PANTHER" id="PTHR47843">
    <property type="entry name" value="BTB DOMAIN-CONTAINING PROTEIN-RELATED"/>
    <property type="match status" value="1"/>
</dbReference>
<dbReference type="SMART" id="SM00225">
    <property type="entry name" value="BTB"/>
    <property type="match status" value="1"/>
</dbReference>
<dbReference type="InterPro" id="IPR000210">
    <property type="entry name" value="BTB/POZ_dom"/>
</dbReference>
<dbReference type="CDD" id="cd18186">
    <property type="entry name" value="BTB_POZ_ZBTB_KLHL-like"/>
    <property type="match status" value="1"/>
</dbReference>
<comment type="caution">
    <text evidence="2">The sequence shown here is derived from an EMBL/GenBank/DDBJ whole genome shotgun (WGS) entry which is preliminary data.</text>
</comment>
<dbReference type="RefSeq" id="XP_040712721.1">
    <property type="nucleotide sequence ID" value="XM_040864274.1"/>
</dbReference>
<dbReference type="Pfam" id="PF00651">
    <property type="entry name" value="BTB"/>
    <property type="match status" value="1"/>
</dbReference>
<name>A0A1Y2DM09_9PEZI</name>
<gene>
    <name evidence="2" type="ORF">BCR38DRAFT_488468</name>
</gene>
<dbReference type="Gene3D" id="3.30.710.10">
    <property type="entry name" value="Potassium Channel Kv1.1, Chain A"/>
    <property type="match status" value="1"/>
</dbReference>
<organism evidence="2 3">
    <name type="scientific">Pseudomassariella vexata</name>
    <dbReference type="NCBI Taxonomy" id="1141098"/>
    <lineage>
        <taxon>Eukaryota</taxon>
        <taxon>Fungi</taxon>
        <taxon>Dikarya</taxon>
        <taxon>Ascomycota</taxon>
        <taxon>Pezizomycotina</taxon>
        <taxon>Sordariomycetes</taxon>
        <taxon>Xylariomycetidae</taxon>
        <taxon>Amphisphaeriales</taxon>
        <taxon>Pseudomassariaceae</taxon>
        <taxon>Pseudomassariella</taxon>
    </lineage>
</organism>
<protein>
    <recommendedName>
        <fullName evidence="1">BTB domain-containing protein</fullName>
    </recommendedName>
</protein>
<dbReference type="PANTHER" id="PTHR47843:SF5">
    <property type="entry name" value="BTB_POZ DOMAIN PROTEIN"/>
    <property type="match status" value="1"/>
</dbReference>
<evidence type="ECO:0000259" key="1">
    <source>
        <dbReference type="PROSITE" id="PS50097"/>
    </source>
</evidence>
<dbReference type="EMBL" id="MCFJ01000012">
    <property type="protein sequence ID" value="ORY60287.1"/>
    <property type="molecule type" value="Genomic_DNA"/>
</dbReference>
<evidence type="ECO:0000313" key="2">
    <source>
        <dbReference type="EMBL" id="ORY60287.1"/>
    </source>
</evidence>
<evidence type="ECO:0000313" key="3">
    <source>
        <dbReference type="Proteomes" id="UP000193689"/>
    </source>
</evidence>
<keyword evidence="3" id="KW-1185">Reference proteome</keyword>
<reference evidence="2 3" key="1">
    <citation type="submission" date="2016-07" db="EMBL/GenBank/DDBJ databases">
        <title>Pervasive Adenine N6-methylation of Active Genes in Fungi.</title>
        <authorList>
            <consortium name="DOE Joint Genome Institute"/>
            <person name="Mondo S.J."/>
            <person name="Dannebaum R.O."/>
            <person name="Kuo R.C."/>
            <person name="Labutti K."/>
            <person name="Haridas S."/>
            <person name="Kuo A."/>
            <person name="Salamov A."/>
            <person name="Ahrendt S.R."/>
            <person name="Lipzen A."/>
            <person name="Sullivan W."/>
            <person name="Andreopoulos W.B."/>
            <person name="Clum A."/>
            <person name="Lindquist E."/>
            <person name="Daum C."/>
            <person name="Ramamoorthy G.K."/>
            <person name="Gryganskyi A."/>
            <person name="Culley D."/>
            <person name="Magnuson J.K."/>
            <person name="James T.Y."/>
            <person name="O'Malley M.A."/>
            <person name="Stajich J.E."/>
            <person name="Spatafora J.W."/>
            <person name="Visel A."/>
            <person name="Grigoriev I.V."/>
        </authorList>
    </citation>
    <scope>NUCLEOTIDE SEQUENCE [LARGE SCALE GENOMIC DNA]</scope>
    <source>
        <strain evidence="2 3">CBS 129021</strain>
    </source>
</reference>
<proteinExistence type="predicted"/>
<dbReference type="AlphaFoldDB" id="A0A1Y2DM09"/>